<dbReference type="EMBL" id="CP051167">
    <property type="protein sequence ID" value="QIZ73827.1"/>
    <property type="molecule type" value="Genomic_DNA"/>
</dbReference>
<dbReference type="InterPro" id="IPR050194">
    <property type="entry name" value="Glycosyltransferase_grp1"/>
</dbReference>
<dbReference type="InterPro" id="IPR001296">
    <property type="entry name" value="Glyco_trans_1"/>
</dbReference>
<evidence type="ECO:0000259" key="1">
    <source>
        <dbReference type="Pfam" id="PF00534"/>
    </source>
</evidence>
<name>A0A6H1U629_9CYAN</name>
<dbReference type="InterPro" id="IPR028098">
    <property type="entry name" value="Glyco_trans_4-like_N"/>
</dbReference>
<dbReference type="RefSeq" id="WP_168571965.1">
    <property type="nucleotide sequence ID" value="NZ_CP051167.1"/>
</dbReference>
<feature type="domain" description="Glycosyltransferase subfamily 4-like N-terminal" evidence="2">
    <location>
        <begin position="13"/>
        <end position="212"/>
    </location>
</feature>
<evidence type="ECO:0000313" key="4">
    <source>
        <dbReference type="Proteomes" id="UP000500857"/>
    </source>
</evidence>
<dbReference type="Pfam" id="PF00534">
    <property type="entry name" value="Glycos_transf_1"/>
    <property type="match status" value="1"/>
</dbReference>
<dbReference type="KEGG" id="oxy:HCG48_18985"/>
<dbReference type="Gene3D" id="3.40.50.2000">
    <property type="entry name" value="Glycogen Phosphorylase B"/>
    <property type="match status" value="2"/>
</dbReference>
<keyword evidence="3" id="KW-0808">Transferase</keyword>
<accession>A0A6H1U629</accession>
<keyword evidence="4" id="KW-1185">Reference proteome</keyword>
<feature type="domain" description="Glycosyl transferase family 1" evidence="1">
    <location>
        <begin position="248"/>
        <end position="387"/>
    </location>
</feature>
<dbReference type="PANTHER" id="PTHR45947">
    <property type="entry name" value="SULFOQUINOVOSYL TRANSFERASE SQD2"/>
    <property type="match status" value="1"/>
</dbReference>
<gene>
    <name evidence="3" type="ORF">HCG48_18985</name>
</gene>
<reference evidence="3 4" key="1">
    <citation type="submission" date="2020-04" db="EMBL/GenBank/DDBJ databases">
        <authorList>
            <person name="Basu S."/>
            <person name="Maruthanayagam V."/>
            <person name="Chakraborty S."/>
            <person name="Pramanik A."/>
            <person name="Mukherjee J."/>
            <person name="Brink B."/>
        </authorList>
    </citation>
    <scope>NUCLEOTIDE SEQUENCE [LARGE SCALE GENOMIC DNA]</scope>
    <source>
        <strain evidence="3 4">AP17</strain>
    </source>
</reference>
<dbReference type="SUPFAM" id="SSF53756">
    <property type="entry name" value="UDP-Glycosyltransferase/glycogen phosphorylase"/>
    <property type="match status" value="1"/>
</dbReference>
<evidence type="ECO:0000313" key="3">
    <source>
        <dbReference type="EMBL" id="QIZ73827.1"/>
    </source>
</evidence>
<evidence type="ECO:0000259" key="2">
    <source>
        <dbReference type="Pfam" id="PF13439"/>
    </source>
</evidence>
<sequence length="417" mass="46874">MNILHLSTSDLEGGAARAAYRLHQGLNDGGISSQMLVRAKRSIDCSVIAEKSLLTKVGPLSNSLPLKLYPRRGKKLFFSQWFPDNLAKKVREINPDLIHLHWVCNGFVRIETLSNFSKPMVWTLHDMWPFTGGCNYSESCDLYTDTCGNCPQLNSDRSFDLSRSIWQRKQRSWQNIDLTVVSPSIWLAECARSSSLFQSRSIHVIPHGLDLTKYKPIDRHIAREILNLPDDRTLILFGASPGTTKSSRKGFHLLREALASLREVHGSDTIELALLGALKPPNPENFGFPTHYLGQVHDDVTLAMIYSAVDVTVVPSLQEAFGQMATESLACGTPVVTFNATGLKDIVEHQQNGYLVKPFDSDDLARGIAWVLDDRDRHRQLKIAARAKAEREFSLELQASRYVDLFTEILERNTTEN</sequence>
<dbReference type="GO" id="GO:0016757">
    <property type="term" value="F:glycosyltransferase activity"/>
    <property type="evidence" value="ECO:0007669"/>
    <property type="project" value="InterPro"/>
</dbReference>
<dbReference type="Proteomes" id="UP000500857">
    <property type="component" value="Chromosome"/>
</dbReference>
<protein>
    <submittedName>
        <fullName evidence="3">Glycosyltransferase</fullName>
    </submittedName>
</protein>
<dbReference type="PANTHER" id="PTHR45947:SF3">
    <property type="entry name" value="SULFOQUINOVOSYL TRANSFERASE SQD2"/>
    <property type="match status" value="1"/>
</dbReference>
<dbReference type="CDD" id="cd03825">
    <property type="entry name" value="GT4_WcaC-like"/>
    <property type="match status" value="1"/>
</dbReference>
<proteinExistence type="predicted"/>
<organism evidence="3 4">
    <name type="scientific">Oxynema aestuarii AP17</name>
    <dbReference type="NCBI Taxonomy" id="2064643"/>
    <lineage>
        <taxon>Bacteria</taxon>
        <taxon>Bacillati</taxon>
        <taxon>Cyanobacteriota</taxon>
        <taxon>Cyanophyceae</taxon>
        <taxon>Oscillatoriophycideae</taxon>
        <taxon>Oscillatoriales</taxon>
        <taxon>Oscillatoriaceae</taxon>
        <taxon>Oxynema</taxon>
        <taxon>Oxynema aestuarii</taxon>
    </lineage>
</organism>
<dbReference type="Pfam" id="PF13439">
    <property type="entry name" value="Glyco_transf_4"/>
    <property type="match status" value="1"/>
</dbReference>
<dbReference type="AlphaFoldDB" id="A0A6H1U629"/>